<protein>
    <submittedName>
        <fullName evidence="5">EF-hand domain-containing protein</fullName>
    </submittedName>
</protein>
<reference evidence="4" key="1">
    <citation type="submission" date="2022-10" db="EMBL/GenBank/DDBJ databases">
        <authorList>
            <person name="Chen Y."/>
            <person name="Dougan E. K."/>
            <person name="Chan C."/>
            <person name="Rhodes N."/>
            <person name="Thang M."/>
        </authorList>
    </citation>
    <scope>NUCLEOTIDE SEQUENCE</scope>
</reference>
<dbReference type="EMBL" id="CAMXCT020005201">
    <property type="protein sequence ID" value="CAL1165050.1"/>
    <property type="molecule type" value="Genomic_DNA"/>
</dbReference>
<reference evidence="5 6" key="2">
    <citation type="submission" date="2024-05" db="EMBL/GenBank/DDBJ databases">
        <authorList>
            <person name="Chen Y."/>
            <person name="Shah S."/>
            <person name="Dougan E. K."/>
            <person name="Thang M."/>
            <person name="Chan C."/>
        </authorList>
    </citation>
    <scope>NUCLEOTIDE SEQUENCE [LARGE SCALE GENOMIC DNA]</scope>
</reference>
<dbReference type="InterPro" id="IPR018247">
    <property type="entry name" value="EF_Hand_1_Ca_BS"/>
</dbReference>
<dbReference type="SUPFAM" id="SSF47473">
    <property type="entry name" value="EF-hand"/>
    <property type="match status" value="1"/>
</dbReference>
<dbReference type="GO" id="GO:0005509">
    <property type="term" value="F:calcium ion binding"/>
    <property type="evidence" value="ECO:0007669"/>
    <property type="project" value="InterPro"/>
</dbReference>
<dbReference type="OrthoDB" id="428590at2759"/>
<evidence type="ECO:0000313" key="3">
    <source>
        <dbReference type="EMBL" id="CAI3979520.1"/>
    </source>
</evidence>
<dbReference type="PROSITE" id="PS00018">
    <property type="entry name" value="EF_HAND_1"/>
    <property type="match status" value="1"/>
</dbReference>
<dbReference type="AlphaFoldDB" id="A0A9P1DJZ5"/>
<keyword evidence="6" id="KW-1185">Reference proteome</keyword>
<feature type="domain" description="EF-hand" evidence="2">
    <location>
        <begin position="55"/>
        <end position="90"/>
    </location>
</feature>
<dbReference type="InterPro" id="IPR002048">
    <property type="entry name" value="EF_hand_dom"/>
</dbReference>
<dbReference type="Gene3D" id="1.10.238.10">
    <property type="entry name" value="EF-hand"/>
    <property type="match status" value="1"/>
</dbReference>
<name>A0A9P1DJZ5_9DINO</name>
<evidence type="ECO:0000313" key="6">
    <source>
        <dbReference type="Proteomes" id="UP001152797"/>
    </source>
</evidence>
<comment type="caution">
    <text evidence="4">The sequence shown here is derived from an EMBL/GenBank/DDBJ whole genome shotgun (WGS) entry which is preliminary data.</text>
</comment>
<dbReference type="EMBL" id="CAMXCT010000492">
    <property type="protein sequence ID" value="CAI3979520.1"/>
    <property type="molecule type" value="Genomic_DNA"/>
</dbReference>
<dbReference type="PROSITE" id="PS50222">
    <property type="entry name" value="EF_HAND_2"/>
    <property type="match status" value="1"/>
</dbReference>
<dbReference type="EMBL" id="CAMXCT010005201">
    <property type="protein sequence ID" value="CAI4011675.1"/>
    <property type="molecule type" value="Genomic_DNA"/>
</dbReference>
<sequence length="147" mass="16818">MVIEAQLKSKKMYTDQVRTLFHLMDEDQSGELSAHAFEEHINEPQVAAYFRALDMDLNNAWKLFTLLDPDNSGTIDLTEFVEGCLKLRGPATRLDIEMVLSVARNTAKRQNQLVGKLESLERRVANRCRRPYGAGALQQDQDEKFEC</sequence>
<dbReference type="InterPro" id="IPR011992">
    <property type="entry name" value="EF-hand-dom_pair"/>
</dbReference>
<keyword evidence="1" id="KW-0106">Calcium</keyword>
<organism evidence="4">
    <name type="scientific">Cladocopium goreaui</name>
    <dbReference type="NCBI Taxonomy" id="2562237"/>
    <lineage>
        <taxon>Eukaryota</taxon>
        <taxon>Sar</taxon>
        <taxon>Alveolata</taxon>
        <taxon>Dinophyceae</taxon>
        <taxon>Suessiales</taxon>
        <taxon>Symbiodiniaceae</taxon>
        <taxon>Cladocopium</taxon>
    </lineage>
</organism>
<evidence type="ECO:0000313" key="4">
    <source>
        <dbReference type="EMBL" id="CAI4011675.1"/>
    </source>
</evidence>
<accession>A0A9P1DJZ5</accession>
<gene>
    <name evidence="4" type="ORF">C1SCF055_LOCUS36813</name>
    <name evidence="3" type="ORF">C1SCF055_LOCUS7463</name>
</gene>
<dbReference type="EMBL" id="CAMXCT030000492">
    <property type="protein sequence ID" value="CAL4766832.1"/>
    <property type="molecule type" value="Genomic_DNA"/>
</dbReference>
<dbReference type="EMBL" id="CAMXCT030005201">
    <property type="protein sequence ID" value="CAL4798987.1"/>
    <property type="molecule type" value="Genomic_DNA"/>
</dbReference>
<dbReference type="Pfam" id="PF13833">
    <property type="entry name" value="EF-hand_8"/>
    <property type="match status" value="1"/>
</dbReference>
<evidence type="ECO:0000259" key="2">
    <source>
        <dbReference type="PROSITE" id="PS50222"/>
    </source>
</evidence>
<dbReference type="Proteomes" id="UP001152797">
    <property type="component" value="Unassembled WGS sequence"/>
</dbReference>
<dbReference type="EMBL" id="CAMXCT020000492">
    <property type="protein sequence ID" value="CAL1132895.1"/>
    <property type="molecule type" value="Genomic_DNA"/>
</dbReference>
<evidence type="ECO:0000256" key="1">
    <source>
        <dbReference type="ARBA" id="ARBA00022837"/>
    </source>
</evidence>
<proteinExistence type="predicted"/>
<evidence type="ECO:0000313" key="5">
    <source>
        <dbReference type="EMBL" id="CAL4766832.1"/>
    </source>
</evidence>